<keyword evidence="4" id="KW-1185">Reference proteome</keyword>
<keyword evidence="2" id="KW-0732">Signal</keyword>
<dbReference type="PANTHER" id="PTHR33384">
    <property type="entry name" value="EXPRESSED PROTEIN"/>
    <property type="match status" value="1"/>
</dbReference>
<evidence type="ECO:0000256" key="1">
    <source>
        <dbReference type="SAM" id="MobiDB-lite"/>
    </source>
</evidence>
<feature type="compositionally biased region" description="Low complexity" evidence="1">
    <location>
        <begin position="161"/>
        <end position="174"/>
    </location>
</feature>
<accession>A0AAP0GYR1</accession>
<proteinExistence type="predicted"/>
<organism evidence="3 4">
    <name type="scientific">Deinandra increscens subsp. villosa</name>
    <dbReference type="NCBI Taxonomy" id="3103831"/>
    <lineage>
        <taxon>Eukaryota</taxon>
        <taxon>Viridiplantae</taxon>
        <taxon>Streptophyta</taxon>
        <taxon>Embryophyta</taxon>
        <taxon>Tracheophyta</taxon>
        <taxon>Spermatophyta</taxon>
        <taxon>Magnoliopsida</taxon>
        <taxon>eudicotyledons</taxon>
        <taxon>Gunneridae</taxon>
        <taxon>Pentapetalae</taxon>
        <taxon>asterids</taxon>
        <taxon>campanulids</taxon>
        <taxon>Asterales</taxon>
        <taxon>Asteraceae</taxon>
        <taxon>Asteroideae</taxon>
        <taxon>Heliantheae alliance</taxon>
        <taxon>Madieae</taxon>
        <taxon>Madiinae</taxon>
        <taxon>Deinandra</taxon>
    </lineage>
</organism>
<sequence>MNHPGCFAPFFFVYASFLDLISLPSLIYSQFSPGASSSPSGSPGIVTIKNRRTKMNHCGIQQNGNFSSFGNGEPVVCPKPRRLSLFNSSVHEPVRPFRWQMCYQSELQESNAGPELLDLILAKEQTTCTQIPSSPPFFSGSPPSRVSNPLIQDARFRDNKISSPISPRSTIPNPNFDFPSPSPSSSSRTGGCNKPSVRVEGFDCLDRGNRRSCSIPALA</sequence>
<reference evidence="3 4" key="1">
    <citation type="submission" date="2024-04" db="EMBL/GenBank/DDBJ databases">
        <title>The reference genome of an endangered Asteraceae, Deinandra increscens subsp. villosa, native to the Central Coast of California.</title>
        <authorList>
            <person name="Guilliams M."/>
            <person name="Hasenstab-Lehman K."/>
            <person name="Meyer R."/>
            <person name="Mcevoy S."/>
        </authorList>
    </citation>
    <scope>NUCLEOTIDE SEQUENCE [LARGE SCALE GENOMIC DNA]</scope>
    <source>
        <tissue evidence="3">Leaf</tissue>
    </source>
</reference>
<evidence type="ECO:0000313" key="4">
    <source>
        <dbReference type="Proteomes" id="UP001408789"/>
    </source>
</evidence>
<feature type="signal peptide" evidence="2">
    <location>
        <begin position="1"/>
        <end position="29"/>
    </location>
</feature>
<dbReference type="Proteomes" id="UP001408789">
    <property type="component" value="Unassembled WGS sequence"/>
</dbReference>
<protein>
    <submittedName>
        <fullName evidence="3">Uncharacterized protein</fullName>
    </submittedName>
</protein>
<name>A0AAP0GYR1_9ASTR</name>
<feature type="region of interest" description="Disordered" evidence="1">
    <location>
        <begin position="157"/>
        <end position="200"/>
    </location>
</feature>
<dbReference type="PANTHER" id="PTHR33384:SF1">
    <property type="entry name" value="EXPRESSED PROTEIN"/>
    <property type="match status" value="1"/>
</dbReference>
<dbReference type="EMBL" id="JBCNJP010000018">
    <property type="protein sequence ID" value="KAK9063735.1"/>
    <property type="molecule type" value="Genomic_DNA"/>
</dbReference>
<feature type="chain" id="PRO_5043005663" evidence="2">
    <location>
        <begin position="30"/>
        <end position="219"/>
    </location>
</feature>
<dbReference type="AlphaFoldDB" id="A0AAP0GYR1"/>
<comment type="caution">
    <text evidence="3">The sequence shown here is derived from an EMBL/GenBank/DDBJ whole genome shotgun (WGS) entry which is preliminary data.</text>
</comment>
<gene>
    <name evidence="3" type="ORF">SSX86_017607</name>
</gene>
<evidence type="ECO:0000256" key="2">
    <source>
        <dbReference type="SAM" id="SignalP"/>
    </source>
</evidence>
<evidence type="ECO:0000313" key="3">
    <source>
        <dbReference type="EMBL" id="KAK9063735.1"/>
    </source>
</evidence>